<dbReference type="InterPro" id="IPR052548">
    <property type="entry name" value="Type_VII_TA_antitoxin"/>
</dbReference>
<dbReference type="InterPro" id="IPR043519">
    <property type="entry name" value="NT_sf"/>
</dbReference>
<dbReference type="EMBL" id="LAZR01052118">
    <property type="protein sequence ID" value="KKK83660.1"/>
    <property type="molecule type" value="Genomic_DNA"/>
</dbReference>
<dbReference type="InterPro" id="IPR036390">
    <property type="entry name" value="WH_DNA-bd_sf"/>
</dbReference>
<accession>A0A0F8ZCK6</accession>
<comment type="caution">
    <text evidence="2">The sequence shown here is derived from an EMBL/GenBank/DDBJ whole genome shotgun (WGS) entry which is preliminary data.</text>
</comment>
<dbReference type="InterPro" id="IPR002934">
    <property type="entry name" value="Polymerase_NTP_transf_dom"/>
</dbReference>
<protein>
    <recommendedName>
        <fullName evidence="1">Polymerase nucleotidyl transferase domain-containing protein</fullName>
    </recommendedName>
</protein>
<organism evidence="2">
    <name type="scientific">marine sediment metagenome</name>
    <dbReference type="NCBI Taxonomy" id="412755"/>
    <lineage>
        <taxon>unclassified sequences</taxon>
        <taxon>metagenomes</taxon>
        <taxon>ecological metagenomes</taxon>
    </lineage>
</organism>
<dbReference type="InterPro" id="IPR036388">
    <property type="entry name" value="WH-like_DNA-bd_sf"/>
</dbReference>
<dbReference type="SUPFAM" id="SSF81301">
    <property type="entry name" value="Nucleotidyltransferase"/>
    <property type="match status" value="1"/>
</dbReference>
<dbReference type="PANTHER" id="PTHR33933:SF1">
    <property type="entry name" value="PROTEIN ADENYLYLTRANSFERASE MNTA-RELATED"/>
    <property type="match status" value="1"/>
</dbReference>
<evidence type="ECO:0000313" key="2">
    <source>
        <dbReference type="EMBL" id="KKK83660.1"/>
    </source>
</evidence>
<dbReference type="SUPFAM" id="SSF46785">
    <property type="entry name" value="Winged helix' DNA-binding domain"/>
    <property type="match status" value="1"/>
</dbReference>
<proteinExistence type="predicted"/>
<name>A0A0F8ZCK6_9ZZZZ</name>
<dbReference type="PANTHER" id="PTHR33933">
    <property type="entry name" value="NUCLEOTIDYLTRANSFERASE"/>
    <property type="match status" value="1"/>
</dbReference>
<dbReference type="CDD" id="cd05403">
    <property type="entry name" value="NT_KNTase_like"/>
    <property type="match status" value="1"/>
</dbReference>
<feature type="domain" description="Polymerase nucleotidyl transferase" evidence="1">
    <location>
        <begin position="89"/>
        <end position="163"/>
    </location>
</feature>
<sequence length="181" mass="21386">MISMRSKITKVLLNYFFLNPGESLFVNEIARKLNLDKRNLVKKLREFEEDGVLASETRGNQKIYSINRLYPLYEEYRKIVFKTIGIEHKLKDMVKQVASIEKVYLFGSYAKDTMNVHSDIDLLVVGDHKIMSLQKEISKLQKETGREVNVVNMDKNEFEKRKKNKDPFIETVFREKYIEVI</sequence>
<evidence type="ECO:0000259" key="1">
    <source>
        <dbReference type="Pfam" id="PF01909"/>
    </source>
</evidence>
<dbReference type="Pfam" id="PF01909">
    <property type="entry name" value="NTP_transf_2"/>
    <property type="match status" value="1"/>
</dbReference>
<dbReference type="Gene3D" id="3.30.460.10">
    <property type="entry name" value="Beta Polymerase, domain 2"/>
    <property type="match status" value="1"/>
</dbReference>
<reference evidence="2" key="1">
    <citation type="journal article" date="2015" name="Nature">
        <title>Complex archaea that bridge the gap between prokaryotes and eukaryotes.</title>
        <authorList>
            <person name="Spang A."/>
            <person name="Saw J.H."/>
            <person name="Jorgensen S.L."/>
            <person name="Zaremba-Niedzwiedzka K."/>
            <person name="Martijn J."/>
            <person name="Lind A.E."/>
            <person name="van Eijk R."/>
            <person name="Schleper C."/>
            <person name="Guy L."/>
            <person name="Ettema T.J."/>
        </authorList>
    </citation>
    <scope>NUCLEOTIDE SEQUENCE</scope>
</reference>
<gene>
    <name evidence="2" type="ORF">LCGC14_2791140</name>
</gene>
<dbReference type="AlphaFoldDB" id="A0A0F8ZCK6"/>
<dbReference type="Gene3D" id="1.10.10.10">
    <property type="entry name" value="Winged helix-like DNA-binding domain superfamily/Winged helix DNA-binding domain"/>
    <property type="match status" value="1"/>
</dbReference>
<dbReference type="GO" id="GO:0016779">
    <property type="term" value="F:nucleotidyltransferase activity"/>
    <property type="evidence" value="ECO:0007669"/>
    <property type="project" value="InterPro"/>
</dbReference>